<evidence type="ECO:0000313" key="2">
    <source>
        <dbReference type="Proteomes" id="UP000831701"/>
    </source>
</evidence>
<accession>A0ACB8W4E6</accession>
<organism evidence="1 2">
    <name type="scientific">Scortum barcoo</name>
    <name type="common">barcoo grunter</name>
    <dbReference type="NCBI Taxonomy" id="214431"/>
    <lineage>
        <taxon>Eukaryota</taxon>
        <taxon>Metazoa</taxon>
        <taxon>Chordata</taxon>
        <taxon>Craniata</taxon>
        <taxon>Vertebrata</taxon>
        <taxon>Euteleostomi</taxon>
        <taxon>Actinopterygii</taxon>
        <taxon>Neopterygii</taxon>
        <taxon>Teleostei</taxon>
        <taxon>Neoteleostei</taxon>
        <taxon>Acanthomorphata</taxon>
        <taxon>Eupercaria</taxon>
        <taxon>Centrarchiformes</taxon>
        <taxon>Terapontoidei</taxon>
        <taxon>Terapontidae</taxon>
        <taxon>Scortum</taxon>
    </lineage>
</organism>
<dbReference type="EMBL" id="CM041544">
    <property type="protein sequence ID" value="KAI3362756.1"/>
    <property type="molecule type" value="Genomic_DNA"/>
</dbReference>
<keyword evidence="2" id="KW-1185">Reference proteome</keyword>
<evidence type="ECO:0000313" key="1">
    <source>
        <dbReference type="EMBL" id="KAI3362756.1"/>
    </source>
</evidence>
<sequence length="1422" mass="157841">MRKQEAGDSEVDSSITRAEVTEVVRKSSLVWRPGVDEIRPEYLKSLDVVGLSWLTRLCNIAWRLGTVPLEWQTGVVVPLFKKGDRRVCSNYRGITLLSLPGKVYARVLERRIRPIVDPCLIQEEQCGFRPGRVNSGPALYPPQGAAEGLWEFAQPVHMCFVDLEKAFDRVPRGILWGVLHDQDLQHVLERFAAECEAAGMRISTSKSEAMVLDRKKGGVPSPVLTLIVQFLLIYRRSPEHIGRAVQYVKVVPDNALKDYFNTQHAEPGQQQQQDGSASAPSKPQEAASARPQDAPVTGGSPKQQPPSHSEPETCNFLNAIFLFLFRELRDTPVVRHWLTKKIKVEFEELLQTKTAGRLLEGLSLRDISLGNSLPVFKTARLIKPVPVNEDGMPDELNFEVDIEYNGGFHLAIDVELVFGKSAYLFVKMRRVVGRLRLQFTRMPFSHWSFSFLEDPLVDFEAKSQFEGRPLPQLTSIIVNQLKRVIKRKHTLPNYKIRYKPFFPFQVQPPLGSACDLDLSVQGSRLVEGRLRVTLIECSRLFILGSYDRETYVHCTLELSSHQWKEKTRSSIKQTEVIKGPCGSVGMTFRHIPASDGDAVHVSIETVMPNSPAAVADLQRGDRLIAIGGVKVTSSVQVPKLLKQAGDRVVVFYERPVRHQTPSFGNLGPLQEGFGQLEETGFISQPGGYEEDPAPITTLSDISDSKDMDSEFEELIVDSKPCQTGGSNSSTTNTDSKEDSLLTVNQSPKRTVSNLASKPLGTISPILNRKLNLVGLQSPLKPQPKESPKPSPHKTSSDPGEGVQRPTIPPPPPPSRPPVPPRPHIRLTSASSETSLLEGADYITTANTIAASTVTTTISTSEKSPEKAPLTGAIEEKAGSEKICVKQAEVKQSTRPVEPSDEPSVPSTMTSNSKADQTKDKVSESSCSTRDSLEDHSLWESPETMFRNQTARWPKASVVFEVESNHKYLNVALWCKDPFKLGSLLCLGHVSLQLEHVALECMATSSAEYQSSFRLGPPEPRANVSRTALRSLSTHKGFNEKLCYGDVTLNFCYLADGELEYPGGVTEREREGSLHDEDLREREHIPSAPRDDLAYGAMQLVEVRHNFQDTQFQNPTWCEYCKKKVWTKAASQCMVCAYVCHKKCQDKCLAENPFCVAATERRGADPEAKSTINRATTGLTRHIINTSSRLLNLRQVPKTRLVEQVADVVPGVVEPSPKHTPNTSDNESSDTETYTSGASPSKQPAGSGSSSKLVRKEGGLDDSVFIAVKEIGRDLYRGLPTDERSQKLELMLDKLQQEIDQELEHNNALLLEEREATDARRKALISTALAKSGERLQALTLLMIHYRAGIEDLESVESTSPSEQQGFKGKGEGLEEEALMGTEVYDSDICSPVEVQLLDDITEEQILFVYSTEDNVKQHNSKT</sequence>
<reference evidence="1" key="1">
    <citation type="submission" date="2022-04" db="EMBL/GenBank/DDBJ databases">
        <title>Jade perch genome.</title>
        <authorList>
            <person name="Chao B."/>
        </authorList>
    </citation>
    <scope>NUCLEOTIDE SEQUENCE</scope>
    <source>
        <strain evidence="1">CB-2022</strain>
    </source>
</reference>
<protein>
    <submittedName>
        <fullName evidence="1">Uncharacterized protein</fullName>
    </submittedName>
</protein>
<proteinExistence type="predicted"/>
<gene>
    <name evidence="1" type="ORF">L3Q82_001651</name>
</gene>
<dbReference type="Proteomes" id="UP000831701">
    <property type="component" value="Chromosome 14"/>
</dbReference>
<comment type="caution">
    <text evidence="1">The sequence shown here is derived from an EMBL/GenBank/DDBJ whole genome shotgun (WGS) entry which is preliminary data.</text>
</comment>
<name>A0ACB8W4E6_9TELE</name>